<reference evidence="6" key="1">
    <citation type="journal article" date="2014" name="Stand. Genomic Sci.">
        <title>Genome sequence of the exopolysaccharide-producing Salipiger mucosus type strain (DSM 16094(T)), a moderately halophilic member of the Roseobacter clade.</title>
        <authorList>
            <person name="Riedel T."/>
            <person name="Spring S."/>
            <person name="Fiebig A."/>
            <person name="Petersen J."/>
            <person name="Kyrpides N.C."/>
            <person name="Goker M."/>
            <person name="Klenk H.P."/>
        </authorList>
    </citation>
    <scope>NUCLEOTIDE SEQUENCE [LARGE SCALE GENOMIC DNA]</scope>
    <source>
        <strain evidence="6">DSM 16094</strain>
    </source>
</reference>
<dbReference type="InterPro" id="IPR036259">
    <property type="entry name" value="MFS_trans_sf"/>
</dbReference>
<keyword evidence="2 4" id="KW-1133">Transmembrane helix</keyword>
<keyword evidence="6" id="KW-1185">Reference proteome</keyword>
<dbReference type="InterPro" id="IPR011701">
    <property type="entry name" value="MFS"/>
</dbReference>
<comment type="caution">
    <text evidence="5">The sequence shown here is derived from an EMBL/GenBank/DDBJ whole genome shotgun (WGS) entry which is preliminary data.</text>
</comment>
<dbReference type="Gene3D" id="1.20.1250.20">
    <property type="entry name" value="MFS general substrate transporter like domains"/>
    <property type="match status" value="1"/>
</dbReference>
<dbReference type="AlphaFoldDB" id="S9QRT2"/>
<evidence type="ECO:0000256" key="1">
    <source>
        <dbReference type="ARBA" id="ARBA00022692"/>
    </source>
</evidence>
<keyword evidence="1 4" id="KW-0812">Transmembrane</keyword>
<dbReference type="PANTHER" id="PTHR23547">
    <property type="entry name" value="MAJOR FACILITATOR SUPERFAMILY DOMAIN, GENERAL SUBSTRATE TRANSPORTER"/>
    <property type="match status" value="1"/>
</dbReference>
<dbReference type="Pfam" id="PF07690">
    <property type="entry name" value="MFS_1"/>
    <property type="match status" value="1"/>
</dbReference>
<feature type="transmembrane region" description="Helical" evidence="4">
    <location>
        <begin position="99"/>
        <end position="118"/>
    </location>
</feature>
<dbReference type="eggNOG" id="COG2223">
    <property type="taxonomic scope" value="Bacteria"/>
</dbReference>
<proteinExistence type="predicted"/>
<dbReference type="PANTHER" id="PTHR23547:SF1">
    <property type="entry name" value="MAJOR FACILITATOR SUPERFAMILY MFS_1"/>
    <property type="match status" value="1"/>
</dbReference>
<dbReference type="Proteomes" id="UP000015347">
    <property type="component" value="Unassembled WGS sequence"/>
</dbReference>
<feature type="transmembrane region" description="Helical" evidence="4">
    <location>
        <begin position="325"/>
        <end position="353"/>
    </location>
</feature>
<evidence type="ECO:0000256" key="3">
    <source>
        <dbReference type="ARBA" id="ARBA00023136"/>
    </source>
</evidence>
<dbReference type="InterPro" id="IPR047769">
    <property type="entry name" value="MFS_ArsJ"/>
</dbReference>
<feature type="transmembrane region" description="Helical" evidence="4">
    <location>
        <begin position="77"/>
        <end position="93"/>
    </location>
</feature>
<dbReference type="HOGENOM" id="CLU_030532_1_0_5"/>
<feature type="transmembrane region" description="Helical" evidence="4">
    <location>
        <begin position="153"/>
        <end position="172"/>
    </location>
</feature>
<feature type="transmembrane region" description="Helical" evidence="4">
    <location>
        <begin position="301"/>
        <end position="319"/>
    </location>
</feature>
<dbReference type="RefSeq" id="WP_020040512.1">
    <property type="nucleotide sequence ID" value="NZ_KE557275.1"/>
</dbReference>
<dbReference type="GO" id="GO:0022857">
    <property type="term" value="F:transmembrane transporter activity"/>
    <property type="evidence" value="ECO:0007669"/>
    <property type="project" value="InterPro"/>
</dbReference>
<dbReference type="EMBL" id="APVH01000023">
    <property type="protein sequence ID" value="EPX82363.1"/>
    <property type="molecule type" value="Genomic_DNA"/>
</dbReference>
<protein>
    <submittedName>
        <fullName evidence="5">Permease of the major facilitator superfamily</fullName>
    </submittedName>
</protein>
<keyword evidence="3 4" id="KW-0472">Membrane</keyword>
<feature type="transmembrane region" description="Helical" evidence="4">
    <location>
        <begin position="365"/>
        <end position="385"/>
    </location>
</feature>
<feature type="transmembrane region" description="Helical" evidence="4">
    <location>
        <begin position="219"/>
        <end position="245"/>
    </location>
</feature>
<evidence type="ECO:0000256" key="4">
    <source>
        <dbReference type="SAM" id="Phobius"/>
    </source>
</evidence>
<evidence type="ECO:0000313" key="6">
    <source>
        <dbReference type="Proteomes" id="UP000015347"/>
    </source>
</evidence>
<dbReference type="STRING" id="1123237.Salmuc_04088"/>
<accession>S9QRT2</accession>
<dbReference type="NCBIfam" id="NF033734">
    <property type="entry name" value="MFS_ArsJ"/>
    <property type="match status" value="1"/>
</dbReference>
<gene>
    <name evidence="5" type="ORF">Salmuc_04088</name>
</gene>
<feature type="transmembrane region" description="Helical" evidence="4">
    <location>
        <begin position="257"/>
        <end position="280"/>
    </location>
</feature>
<dbReference type="OrthoDB" id="186809at2"/>
<organism evidence="5 6">
    <name type="scientific">Salipiger mucosus DSM 16094</name>
    <dbReference type="NCBI Taxonomy" id="1123237"/>
    <lineage>
        <taxon>Bacteria</taxon>
        <taxon>Pseudomonadati</taxon>
        <taxon>Pseudomonadota</taxon>
        <taxon>Alphaproteobacteria</taxon>
        <taxon>Rhodobacterales</taxon>
        <taxon>Roseobacteraceae</taxon>
        <taxon>Salipiger</taxon>
    </lineage>
</organism>
<evidence type="ECO:0000256" key="2">
    <source>
        <dbReference type="ARBA" id="ARBA00022989"/>
    </source>
</evidence>
<feature type="transmembrane region" description="Helical" evidence="4">
    <location>
        <begin position="12"/>
        <end position="35"/>
    </location>
</feature>
<dbReference type="SUPFAM" id="SSF103473">
    <property type="entry name" value="MFS general substrate transporter"/>
    <property type="match status" value="1"/>
</dbReference>
<evidence type="ECO:0000313" key="5">
    <source>
        <dbReference type="EMBL" id="EPX82363.1"/>
    </source>
</evidence>
<feature type="transmembrane region" description="Helical" evidence="4">
    <location>
        <begin position="178"/>
        <end position="198"/>
    </location>
</feature>
<feature type="transmembrane region" description="Helical" evidence="4">
    <location>
        <begin position="47"/>
        <end position="70"/>
    </location>
</feature>
<sequence>MTRPSDNPLGAYIAVTAAYWAFMLTDGALRMLVLLHFHTLGFSPVQLAYLFVLYEIAGVVTNLSAGWIAARFGLTSTLYAGLGLQVVALVALAQLDPGWALGLSVAYVMLVQGASGVAKDLAKMSSKSAVKLLAPKGEDGLFRWVAVLTGSKNAVKGLGFLLGAALLALAGFKPAVLGMAAVLLVILVAVALKMPGGLPAGRKGAKFREVLSKNRNVNWLSAARVVLFGARDVWFVVGIPIYFYAVLSDGTEAGDRAAFFTIGTFMAVWVILYGAVQAAAPRLLRAKERGEAELVHAARGWALALTVVPALLAALVAAAGDPAPWLTAALIAGLLVFGAIFAVNSSLHSYLILAFTEDRRVTMDVGFYYMANAAGRLLGTVLSGATYQLGGLPLCLGTAAVMVALSALAAGRLTPGPRAARA</sequence>
<name>S9QRT2_9RHOB</name>
<feature type="transmembrane region" description="Helical" evidence="4">
    <location>
        <begin position="391"/>
        <end position="411"/>
    </location>
</feature>